<protein>
    <recommendedName>
        <fullName evidence="3">HD domain-containing protein</fullName>
    </recommendedName>
</protein>
<reference evidence="1 2" key="1">
    <citation type="submission" date="2024-09" db="EMBL/GenBank/DDBJ databases">
        <authorList>
            <person name="Sun Q."/>
            <person name="Mori K."/>
        </authorList>
    </citation>
    <scope>NUCLEOTIDE SEQUENCE [LARGE SCALE GENOMIC DNA]</scope>
    <source>
        <strain evidence="1 2">ATCC 51285</strain>
    </source>
</reference>
<comment type="caution">
    <text evidence="1">The sequence shown here is derived from an EMBL/GenBank/DDBJ whole genome shotgun (WGS) entry which is preliminary data.</text>
</comment>
<evidence type="ECO:0000313" key="2">
    <source>
        <dbReference type="Proteomes" id="UP001589628"/>
    </source>
</evidence>
<dbReference type="Proteomes" id="UP001589628">
    <property type="component" value="Unassembled WGS sequence"/>
</dbReference>
<dbReference type="InterPro" id="IPR009218">
    <property type="entry name" value="HD_phosphohydro"/>
</dbReference>
<sequence length="205" mass="24220">MSFQIIYKLIREITFSHSAAQLLTKEIINRYNEPHRHYHTLEHILESLSALEQLKPPNKKHLQIAIIFHDIIYQYGSSKNEKNSSEFFDKQSANIVGIDKNLIKDLILVTKRNSEPKSELEKIILDIDLHSFSKNRRSTLRDTALCIKESNGDIEGQIKFIKNLLTKNFIYHTEYYRKKHEETARLNIQVVLMCLEKRQKNKIKE</sequence>
<gene>
    <name evidence="1" type="ORF">ACFFLH_15775</name>
</gene>
<name>A0ABV5ZF29_9GAMM</name>
<proteinExistence type="predicted"/>
<dbReference type="PANTHER" id="PTHR21174">
    <property type="match status" value="1"/>
</dbReference>
<keyword evidence="2" id="KW-1185">Reference proteome</keyword>
<dbReference type="EMBL" id="JBHLZN010000006">
    <property type="protein sequence ID" value="MFB9887873.1"/>
    <property type="molecule type" value="Genomic_DNA"/>
</dbReference>
<evidence type="ECO:0000313" key="1">
    <source>
        <dbReference type="EMBL" id="MFB9887873.1"/>
    </source>
</evidence>
<dbReference type="PANTHER" id="PTHR21174:SF0">
    <property type="entry name" value="HD PHOSPHOHYDROLASE FAMILY PROTEIN-RELATED"/>
    <property type="match status" value="1"/>
</dbReference>
<evidence type="ECO:0008006" key="3">
    <source>
        <dbReference type="Google" id="ProtNLM"/>
    </source>
</evidence>
<organism evidence="1 2">
    <name type="scientific">Balneatrix alpica</name>
    <dbReference type="NCBI Taxonomy" id="75684"/>
    <lineage>
        <taxon>Bacteria</taxon>
        <taxon>Pseudomonadati</taxon>
        <taxon>Pseudomonadota</taxon>
        <taxon>Gammaproteobacteria</taxon>
        <taxon>Oceanospirillales</taxon>
        <taxon>Balneatrichaceae</taxon>
        <taxon>Balneatrix</taxon>
    </lineage>
</organism>
<dbReference type="SUPFAM" id="SSF109604">
    <property type="entry name" value="HD-domain/PDEase-like"/>
    <property type="match status" value="1"/>
</dbReference>
<accession>A0ABV5ZF29</accession>
<dbReference type="RefSeq" id="WP_027312528.1">
    <property type="nucleotide sequence ID" value="NZ_JBHLZN010000006.1"/>
</dbReference>